<keyword evidence="3" id="KW-1185">Reference proteome</keyword>
<proteinExistence type="predicted"/>
<accession>A0A5J5ELC2</accession>
<name>A0A5J5ELC2_9PEZI</name>
<gene>
    <name evidence="2" type="ORF">FN846DRAFT_967125</name>
</gene>
<feature type="transmembrane region" description="Helical" evidence="1">
    <location>
        <begin position="33"/>
        <end position="55"/>
    </location>
</feature>
<dbReference type="AlphaFoldDB" id="A0A5J5ELC2"/>
<evidence type="ECO:0000256" key="1">
    <source>
        <dbReference type="SAM" id="Phobius"/>
    </source>
</evidence>
<keyword evidence="1" id="KW-1133">Transmembrane helix</keyword>
<evidence type="ECO:0000313" key="2">
    <source>
        <dbReference type="EMBL" id="KAA8895981.1"/>
    </source>
</evidence>
<sequence>MFFPLFYCHVFLVTLNLTIAFFFFCHHIFDNPLPFLTACVFFETNFFFSVCYGGGGSLEGLFEYMCILLFFFTSFFSCCL</sequence>
<organism evidence="2 3">
    <name type="scientific">Sphaerosporella brunnea</name>
    <dbReference type="NCBI Taxonomy" id="1250544"/>
    <lineage>
        <taxon>Eukaryota</taxon>
        <taxon>Fungi</taxon>
        <taxon>Dikarya</taxon>
        <taxon>Ascomycota</taxon>
        <taxon>Pezizomycotina</taxon>
        <taxon>Pezizomycetes</taxon>
        <taxon>Pezizales</taxon>
        <taxon>Pyronemataceae</taxon>
        <taxon>Sphaerosporella</taxon>
    </lineage>
</organism>
<keyword evidence="1" id="KW-0812">Transmembrane</keyword>
<evidence type="ECO:0000313" key="3">
    <source>
        <dbReference type="Proteomes" id="UP000326924"/>
    </source>
</evidence>
<dbReference type="InParanoid" id="A0A5J5ELC2"/>
<comment type="caution">
    <text evidence="2">The sequence shown here is derived from an EMBL/GenBank/DDBJ whole genome shotgun (WGS) entry which is preliminary data.</text>
</comment>
<dbReference type="EMBL" id="VXIS01000232">
    <property type="protein sequence ID" value="KAA8895981.1"/>
    <property type="molecule type" value="Genomic_DNA"/>
</dbReference>
<feature type="transmembrane region" description="Helical" evidence="1">
    <location>
        <begin position="6"/>
        <end position="26"/>
    </location>
</feature>
<protein>
    <submittedName>
        <fullName evidence="2">Uncharacterized protein</fullName>
    </submittedName>
</protein>
<dbReference type="Proteomes" id="UP000326924">
    <property type="component" value="Unassembled WGS sequence"/>
</dbReference>
<reference evidence="2 3" key="1">
    <citation type="submission" date="2019-09" db="EMBL/GenBank/DDBJ databases">
        <title>Draft genome of the ectomycorrhizal ascomycete Sphaerosporella brunnea.</title>
        <authorList>
            <consortium name="DOE Joint Genome Institute"/>
            <person name="Benucci G.M."/>
            <person name="Marozzi G."/>
            <person name="Antonielli L."/>
            <person name="Sanchez S."/>
            <person name="Marco P."/>
            <person name="Wang X."/>
            <person name="Falini L.B."/>
            <person name="Barry K."/>
            <person name="Haridas S."/>
            <person name="Lipzen A."/>
            <person name="Labutti K."/>
            <person name="Grigoriev I.V."/>
            <person name="Murat C."/>
            <person name="Martin F."/>
            <person name="Albertini E."/>
            <person name="Donnini D."/>
            <person name="Bonito G."/>
        </authorList>
    </citation>
    <scope>NUCLEOTIDE SEQUENCE [LARGE SCALE GENOMIC DNA]</scope>
    <source>
        <strain evidence="2 3">Sb_GMNB300</strain>
    </source>
</reference>
<feature type="transmembrane region" description="Helical" evidence="1">
    <location>
        <begin position="61"/>
        <end position="79"/>
    </location>
</feature>
<keyword evidence="1" id="KW-0472">Membrane</keyword>